<comment type="catalytic activity">
    <reaction evidence="1">
        <text>ATP + protein L-histidine = ADP + protein N-phospho-L-histidine.</text>
        <dbReference type="EC" id="2.7.13.3"/>
    </reaction>
</comment>
<dbReference type="CDD" id="cd00075">
    <property type="entry name" value="HATPase"/>
    <property type="match status" value="1"/>
</dbReference>
<dbReference type="SUPFAM" id="SSF55874">
    <property type="entry name" value="ATPase domain of HSP90 chaperone/DNA topoisomerase II/histidine kinase"/>
    <property type="match status" value="1"/>
</dbReference>
<proteinExistence type="predicted"/>
<keyword evidence="9" id="KW-0067">ATP-binding</keyword>
<evidence type="ECO:0000256" key="5">
    <source>
        <dbReference type="ARBA" id="ARBA00022553"/>
    </source>
</evidence>
<keyword evidence="16" id="KW-1185">Reference proteome</keyword>
<feature type="domain" description="Histidine kinase" evidence="13">
    <location>
        <begin position="411"/>
        <end position="640"/>
    </location>
</feature>
<feature type="transmembrane region" description="Helical" evidence="12">
    <location>
        <begin position="116"/>
        <end position="138"/>
    </location>
</feature>
<dbReference type="PROSITE" id="PS50109">
    <property type="entry name" value="HIS_KIN"/>
    <property type="match status" value="1"/>
</dbReference>
<dbReference type="SMART" id="SM00387">
    <property type="entry name" value="HATPase_c"/>
    <property type="match status" value="1"/>
</dbReference>
<dbReference type="InterPro" id="IPR005467">
    <property type="entry name" value="His_kinase_dom"/>
</dbReference>
<feature type="transmembrane region" description="Helical" evidence="12">
    <location>
        <begin position="34"/>
        <end position="54"/>
    </location>
</feature>
<dbReference type="GO" id="GO:0005886">
    <property type="term" value="C:plasma membrane"/>
    <property type="evidence" value="ECO:0007669"/>
    <property type="project" value="UniProtKB-SubCell"/>
</dbReference>
<dbReference type="EMBL" id="LGTC01000001">
    <property type="protein sequence ID" value="KNY27333.1"/>
    <property type="molecule type" value="Genomic_DNA"/>
</dbReference>
<accession>A0A0L6JNF1</accession>
<gene>
    <name evidence="15" type="ORF">Bccel_2604</name>
</gene>
<feature type="domain" description="HAMP" evidence="14">
    <location>
        <begin position="332"/>
        <end position="387"/>
    </location>
</feature>
<organism evidence="15 16">
    <name type="scientific">Pseudobacteroides cellulosolvens ATCC 35603 = DSM 2933</name>
    <dbReference type="NCBI Taxonomy" id="398512"/>
    <lineage>
        <taxon>Bacteria</taxon>
        <taxon>Bacillati</taxon>
        <taxon>Bacillota</taxon>
        <taxon>Clostridia</taxon>
        <taxon>Eubacteriales</taxon>
        <taxon>Oscillospiraceae</taxon>
        <taxon>Pseudobacteroides</taxon>
    </lineage>
</organism>
<comment type="subcellular location">
    <subcellularLocation>
        <location evidence="2">Cell membrane</location>
        <topology evidence="2">Multi-pass membrane protein</topology>
    </subcellularLocation>
</comment>
<keyword evidence="4" id="KW-1003">Cell membrane</keyword>
<keyword evidence="10" id="KW-0902">Two-component regulatory system</keyword>
<evidence type="ECO:0000256" key="11">
    <source>
        <dbReference type="ARBA" id="ARBA00023136"/>
    </source>
</evidence>
<dbReference type="Pfam" id="PF00672">
    <property type="entry name" value="HAMP"/>
    <property type="match status" value="1"/>
</dbReference>
<name>A0A0L6JNF1_9FIRM</name>
<dbReference type="Gene3D" id="3.30.565.10">
    <property type="entry name" value="Histidine kinase-like ATPase, C-terminal domain"/>
    <property type="match status" value="1"/>
</dbReference>
<evidence type="ECO:0000256" key="7">
    <source>
        <dbReference type="ARBA" id="ARBA00022741"/>
    </source>
</evidence>
<evidence type="ECO:0000256" key="1">
    <source>
        <dbReference type="ARBA" id="ARBA00000085"/>
    </source>
</evidence>
<dbReference type="InterPro" id="IPR004358">
    <property type="entry name" value="Sig_transdc_His_kin-like_C"/>
</dbReference>
<evidence type="ECO:0000256" key="8">
    <source>
        <dbReference type="ARBA" id="ARBA00022777"/>
    </source>
</evidence>
<dbReference type="STRING" id="398512.Bccel_2604"/>
<dbReference type="InterPro" id="IPR003660">
    <property type="entry name" value="HAMP_dom"/>
</dbReference>
<dbReference type="Pfam" id="PF02518">
    <property type="entry name" value="HATPase_c"/>
    <property type="match status" value="1"/>
</dbReference>
<evidence type="ECO:0000256" key="3">
    <source>
        <dbReference type="ARBA" id="ARBA00012438"/>
    </source>
</evidence>
<dbReference type="GO" id="GO:0000160">
    <property type="term" value="P:phosphorelay signal transduction system"/>
    <property type="evidence" value="ECO:0007669"/>
    <property type="project" value="UniProtKB-KW"/>
</dbReference>
<dbReference type="AlphaFoldDB" id="A0A0L6JNF1"/>
<keyword evidence="7" id="KW-0547">Nucleotide-binding</keyword>
<keyword evidence="11 12" id="KW-0472">Membrane</keyword>
<dbReference type="InterPro" id="IPR050398">
    <property type="entry name" value="HssS/ArlS-like"/>
</dbReference>
<evidence type="ECO:0000256" key="2">
    <source>
        <dbReference type="ARBA" id="ARBA00004651"/>
    </source>
</evidence>
<evidence type="ECO:0000256" key="6">
    <source>
        <dbReference type="ARBA" id="ARBA00022679"/>
    </source>
</evidence>
<dbReference type="PRINTS" id="PR00344">
    <property type="entry name" value="BCTRLSENSOR"/>
</dbReference>
<sequence>MCFLALIILTRLLPVILNYPPGYKEASKVIASSIFLRQFLSVTIGSVLVNLILMKVLKVLYNWKDAVNNSDYEKIKLIREKCLSAPYRIYSIQILIPATVLFIMLFVFTLTNKSTIYFRIMFLVFSLVSLFSVFTYILSNRIFKQVLVETFDNHGLQGIRFGLKSKIFIQIVPIFVSTVLLTSMVGYSRLIEEKGNIYSQLFMSKLDYSLQDINSVISYDSIKKKLSEIDYSESNFSTFLITTDNKVITSDQEDLSKINLYYINKPTPNLQGRFYDVTCETQGVFRKIPAGNNNVIVGIKFKVASPKTVNYFIGCFMALLLLCIIVLYYFAKSITSDISVVAANLSKIAEGDKVNLDKKIPIASNDEIGELIVAFNKIQELTKANIKSINEQQAMILEKERLASLGQMIGGIAHNLNSPIMTIACLIDTLNNLANEYKNSIGDRDVTNEDHIEIANEILDCINKISPQCSYMSKIISNVKLQAVKLNESSTESFTIDELIKTLNIKLNHNMPENSLIIPQIQVEKHLKIQGDINSLIQVLDNLLQNACESYQDDYGSVDFIVQKDNNNIKFIIKDNGKGIPVEVKSKIFKEMITTKGKNGTGIGLYMSYSTIKGRFGGDIWFESDGDKGTAFYITVPYVS</sequence>
<keyword evidence="12" id="KW-1133">Transmembrane helix</keyword>
<evidence type="ECO:0000256" key="12">
    <source>
        <dbReference type="SAM" id="Phobius"/>
    </source>
</evidence>
<dbReference type="PANTHER" id="PTHR45528">
    <property type="entry name" value="SENSOR HISTIDINE KINASE CPXA"/>
    <property type="match status" value="1"/>
</dbReference>
<dbReference type="PATRIC" id="fig|398512.5.peg.2712"/>
<dbReference type="Gene3D" id="1.10.287.130">
    <property type="match status" value="1"/>
</dbReference>
<evidence type="ECO:0000256" key="10">
    <source>
        <dbReference type="ARBA" id="ARBA00023012"/>
    </source>
</evidence>
<dbReference type="PANTHER" id="PTHR45528:SF1">
    <property type="entry name" value="SENSOR HISTIDINE KINASE CPXA"/>
    <property type="match status" value="1"/>
</dbReference>
<dbReference type="Gene3D" id="6.10.340.10">
    <property type="match status" value="1"/>
</dbReference>
<keyword evidence="12" id="KW-0812">Transmembrane</keyword>
<evidence type="ECO:0000259" key="13">
    <source>
        <dbReference type="PROSITE" id="PS50109"/>
    </source>
</evidence>
<dbReference type="EC" id="2.7.13.3" evidence="3"/>
<dbReference type="InterPro" id="IPR036890">
    <property type="entry name" value="HATPase_C_sf"/>
</dbReference>
<dbReference type="CDD" id="cd06225">
    <property type="entry name" value="HAMP"/>
    <property type="match status" value="1"/>
</dbReference>
<evidence type="ECO:0000256" key="9">
    <source>
        <dbReference type="ARBA" id="ARBA00022840"/>
    </source>
</evidence>
<dbReference type="PROSITE" id="PS50885">
    <property type="entry name" value="HAMP"/>
    <property type="match status" value="1"/>
</dbReference>
<keyword evidence="5" id="KW-0597">Phosphoprotein</keyword>
<evidence type="ECO:0000256" key="4">
    <source>
        <dbReference type="ARBA" id="ARBA00022475"/>
    </source>
</evidence>
<reference evidence="16" key="1">
    <citation type="submission" date="2015-07" db="EMBL/GenBank/DDBJ databases">
        <title>Near-Complete Genome Sequence of the Cellulolytic Bacterium Bacteroides (Pseudobacteroides) cellulosolvens ATCC 35603.</title>
        <authorList>
            <person name="Dassa B."/>
            <person name="Utturkar S.M."/>
            <person name="Klingeman D.M."/>
            <person name="Hurt R.A."/>
            <person name="Keller M."/>
            <person name="Xu J."/>
            <person name="Reddy Y.H.K."/>
            <person name="Borovok I."/>
            <person name="Grinberg I.R."/>
            <person name="Lamed R."/>
            <person name="Zhivin O."/>
            <person name="Bayer E.A."/>
            <person name="Brown S.D."/>
        </authorList>
    </citation>
    <scope>NUCLEOTIDE SEQUENCE [LARGE SCALE GENOMIC DNA]</scope>
    <source>
        <strain evidence="16">DSM 2933</strain>
    </source>
</reference>
<feature type="transmembrane region" description="Helical" evidence="12">
    <location>
        <begin position="311"/>
        <end position="331"/>
    </location>
</feature>
<evidence type="ECO:0000313" key="15">
    <source>
        <dbReference type="EMBL" id="KNY27333.1"/>
    </source>
</evidence>
<evidence type="ECO:0000313" key="16">
    <source>
        <dbReference type="Proteomes" id="UP000036923"/>
    </source>
</evidence>
<keyword evidence="6" id="KW-0808">Transferase</keyword>
<dbReference type="SUPFAM" id="SSF58104">
    <property type="entry name" value="Methyl-accepting chemotaxis protein (MCP) signaling domain"/>
    <property type="match status" value="1"/>
</dbReference>
<comment type="caution">
    <text evidence="15">The sequence shown here is derived from an EMBL/GenBank/DDBJ whole genome shotgun (WGS) entry which is preliminary data.</text>
</comment>
<protein>
    <recommendedName>
        <fullName evidence="3">histidine kinase</fullName>
        <ecNumber evidence="3">2.7.13.3</ecNumber>
    </recommendedName>
</protein>
<dbReference type="Proteomes" id="UP000036923">
    <property type="component" value="Unassembled WGS sequence"/>
</dbReference>
<dbReference type="GO" id="GO:0004673">
    <property type="term" value="F:protein histidine kinase activity"/>
    <property type="evidence" value="ECO:0007669"/>
    <property type="project" value="UniProtKB-EC"/>
</dbReference>
<feature type="transmembrane region" description="Helical" evidence="12">
    <location>
        <begin position="89"/>
        <end position="110"/>
    </location>
</feature>
<keyword evidence="8" id="KW-0418">Kinase</keyword>
<dbReference type="eggNOG" id="COG2205">
    <property type="taxonomic scope" value="Bacteria"/>
</dbReference>
<dbReference type="InterPro" id="IPR003594">
    <property type="entry name" value="HATPase_dom"/>
</dbReference>
<evidence type="ECO:0000259" key="14">
    <source>
        <dbReference type="PROSITE" id="PS50885"/>
    </source>
</evidence>
<dbReference type="GO" id="GO:0005524">
    <property type="term" value="F:ATP binding"/>
    <property type="evidence" value="ECO:0007669"/>
    <property type="project" value="UniProtKB-KW"/>
</dbReference>